<dbReference type="EMBL" id="SAYW01000001">
    <property type="protein sequence ID" value="RWU10842.1"/>
    <property type="molecule type" value="Genomic_DNA"/>
</dbReference>
<dbReference type="Pfam" id="PF14099">
    <property type="entry name" value="Polysacc_lyase"/>
    <property type="match status" value="1"/>
</dbReference>
<evidence type="ECO:0008006" key="4">
    <source>
        <dbReference type="Google" id="ProtNLM"/>
    </source>
</evidence>
<dbReference type="Gene3D" id="2.60.120.200">
    <property type="match status" value="1"/>
</dbReference>
<gene>
    <name evidence="2" type="ORF">DPV69_05790</name>
</gene>
<keyword evidence="1" id="KW-0732">Signal</keyword>
<organism evidence="2 3">
    <name type="scientific">Pedobacter chitinilyticus</name>
    <dbReference type="NCBI Taxonomy" id="2233776"/>
    <lineage>
        <taxon>Bacteria</taxon>
        <taxon>Pseudomonadati</taxon>
        <taxon>Bacteroidota</taxon>
        <taxon>Sphingobacteriia</taxon>
        <taxon>Sphingobacteriales</taxon>
        <taxon>Sphingobacteriaceae</taxon>
        <taxon>Pedobacter</taxon>
    </lineage>
</organism>
<keyword evidence="3" id="KW-1185">Reference proteome</keyword>
<dbReference type="Proteomes" id="UP000284120">
    <property type="component" value="Unassembled WGS sequence"/>
</dbReference>
<feature type="signal peptide" evidence="1">
    <location>
        <begin position="1"/>
        <end position="29"/>
    </location>
</feature>
<protein>
    <recommendedName>
        <fullName evidence="4">Polysaccharide lyase</fullName>
    </recommendedName>
</protein>
<sequence>MYPTNKVLKKAKAQYLFLLMLLIGCYACKKSNTTTSGTKEEMQAVAPLPLLEINYENGMINSGITNLNVTDATAADASYLVSPGHNNSKYAIAHKVTLDDNGYFSDNHWRSESATANVNEGRHVPGDERRYEFSLLLKDWKPYVATQDGDAGDIIFQGKLGGGGNPAWYLMTKRNTIAFRMPNDNLQINIVNDYRPHINKWIDFRIDMLWSNTATGYYKVFVKLPGETEYQKMYEVTNFKTFNPDNPEAKLGYLKWGLYRPASSTANNDVPTRIIWHDDIKVYKLPL</sequence>
<evidence type="ECO:0000313" key="2">
    <source>
        <dbReference type="EMBL" id="RWU10842.1"/>
    </source>
</evidence>
<name>A0A3S3SUT0_9SPHI</name>
<reference evidence="2 3" key="1">
    <citation type="submission" date="2018-06" db="EMBL/GenBank/DDBJ databases">
        <title>Pedobacter endophyticus sp. nov., an endophytic bacterium isolated from a leaf of Triticum aestivum.</title>
        <authorList>
            <person name="Zhang L."/>
        </authorList>
    </citation>
    <scope>NUCLEOTIDE SEQUENCE [LARGE SCALE GENOMIC DNA]</scope>
    <source>
        <strain evidence="2 3">CM134L-2</strain>
    </source>
</reference>
<dbReference type="OrthoDB" id="6394136at2"/>
<comment type="caution">
    <text evidence="2">The sequence shown here is derived from an EMBL/GenBank/DDBJ whole genome shotgun (WGS) entry which is preliminary data.</text>
</comment>
<dbReference type="PROSITE" id="PS51257">
    <property type="entry name" value="PROKAR_LIPOPROTEIN"/>
    <property type="match status" value="1"/>
</dbReference>
<dbReference type="InterPro" id="IPR025975">
    <property type="entry name" value="Polysacc_lyase"/>
</dbReference>
<evidence type="ECO:0000313" key="3">
    <source>
        <dbReference type="Proteomes" id="UP000284120"/>
    </source>
</evidence>
<accession>A0A3S3SUT0</accession>
<feature type="chain" id="PRO_5018660248" description="Polysaccharide lyase" evidence="1">
    <location>
        <begin position="30"/>
        <end position="287"/>
    </location>
</feature>
<dbReference type="RefSeq" id="WP_113646322.1">
    <property type="nucleotide sequence ID" value="NZ_QMHN01000001.1"/>
</dbReference>
<evidence type="ECO:0000256" key="1">
    <source>
        <dbReference type="SAM" id="SignalP"/>
    </source>
</evidence>
<dbReference type="AlphaFoldDB" id="A0A3S3SUT0"/>
<proteinExistence type="predicted"/>